<dbReference type="InterPro" id="IPR002635">
    <property type="entry name" value="Chorion"/>
</dbReference>
<dbReference type="GO" id="GO:0005213">
    <property type="term" value="F:structural constituent of egg chorion"/>
    <property type="evidence" value="ECO:0007669"/>
    <property type="project" value="InterPro"/>
</dbReference>
<evidence type="ECO:0000256" key="3">
    <source>
        <dbReference type="ARBA" id="ARBA00022737"/>
    </source>
</evidence>
<keyword evidence="7" id="KW-1185">Reference proteome</keyword>
<reference evidence="6" key="1">
    <citation type="submission" date="2020-08" db="EMBL/GenBank/DDBJ databases">
        <title>Spodoptera exigua strain:BAW_Kor-Di-RS1 Genome sequencing and assembly.</title>
        <authorList>
            <person name="Kim J."/>
            <person name="Nam H.Y."/>
            <person name="Kwon M."/>
            <person name="Choi J.H."/>
            <person name="Cho S.R."/>
            <person name="Kim G.-H."/>
        </authorList>
    </citation>
    <scope>NUCLEOTIDE SEQUENCE</scope>
    <source>
        <strain evidence="6">BAW_Kor-Di-RS1</strain>
        <tissue evidence="6">Whole-body</tissue>
    </source>
</reference>
<comment type="similarity">
    <text evidence="2 4">Belongs to the chorion protein family.</text>
</comment>
<proteinExistence type="inferred from homology"/>
<keyword evidence="5" id="KW-0732">Signal</keyword>
<feature type="chain" id="PRO_5032298557" evidence="5">
    <location>
        <begin position="20"/>
        <end position="390"/>
    </location>
</feature>
<gene>
    <name evidence="6" type="ORF">HW555_003190</name>
</gene>
<feature type="signal peptide" evidence="5">
    <location>
        <begin position="1"/>
        <end position="19"/>
    </location>
</feature>
<dbReference type="AlphaFoldDB" id="A0A835L9J4"/>
<organism evidence="6 7">
    <name type="scientific">Spodoptera exigua</name>
    <name type="common">Beet armyworm</name>
    <name type="synonym">Noctua fulgens</name>
    <dbReference type="NCBI Taxonomy" id="7107"/>
    <lineage>
        <taxon>Eukaryota</taxon>
        <taxon>Metazoa</taxon>
        <taxon>Ecdysozoa</taxon>
        <taxon>Arthropoda</taxon>
        <taxon>Hexapoda</taxon>
        <taxon>Insecta</taxon>
        <taxon>Pterygota</taxon>
        <taxon>Neoptera</taxon>
        <taxon>Endopterygota</taxon>
        <taxon>Lepidoptera</taxon>
        <taxon>Glossata</taxon>
        <taxon>Ditrysia</taxon>
        <taxon>Noctuoidea</taxon>
        <taxon>Noctuidae</taxon>
        <taxon>Amphipyrinae</taxon>
        <taxon>Spodoptera</taxon>
    </lineage>
</organism>
<comment type="caution">
    <text evidence="6">The sequence shown here is derived from an EMBL/GenBank/DDBJ whole genome shotgun (WGS) entry which is preliminary data.</text>
</comment>
<evidence type="ECO:0000256" key="2">
    <source>
        <dbReference type="ARBA" id="ARBA00005906"/>
    </source>
</evidence>
<protein>
    <submittedName>
        <fullName evidence="6">Uncharacterized protein</fullName>
    </submittedName>
</protein>
<evidence type="ECO:0000256" key="5">
    <source>
        <dbReference type="SAM" id="SignalP"/>
    </source>
</evidence>
<dbReference type="EMBL" id="JACKWZ010000030">
    <property type="protein sequence ID" value="KAF9420643.1"/>
    <property type="molecule type" value="Genomic_DNA"/>
</dbReference>
<name>A0A835L9J4_SPOEX</name>
<evidence type="ECO:0000313" key="6">
    <source>
        <dbReference type="EMBL" id="KAF9420643.1"/>
    </source>
</evidence>
<evidence type="ECO:0000256" key="1">
    <source>
        <dbReference type="ARBA" id="ARBA00002085"/>
    </source>
</evidence>
<dbReference type="Pfam" id="PF01723">
    <property type="entry name" value="Chorion_1"/>
    <property type="match status" value="1"/>
</dbReference>
<keyword evidence="3" id="KW-0677">Repeat</keyword>
<accession>A0A835L9J4</accession>
<dbReference type="GO" id="GO:0042600">
    <property type="term" value="C:egg chorion"/>
    <property type="evidence" value="ECO:0007669"/>
    <property type="project" value="InterPro"/>
</dbReference>
<comment type="function">
    <text evidence="1">This protein is one of many from the eggshell of the gypsy moth.</text>
</comment>
<dbReference type="GO" id="GO:0007304">
    <property type="term" value="P:chorion-containing eggshell formation"/>
    <property type="evidence" value="ECO:0007669"/>
    <property type="project" value="InterPro"/>
</dbReference>
<evidence type="ECO:0000313" key="7">
    <source>
        <dbReference type="Proteomes" id="UP000648187"/>
    </source>
</evidence>
<evidence type="ECO:0000256" key="4">
    <source>
        <dbReference type="RuleBase" id="RU004378"/>
    </source>
</evidence>
<sequence>MVSSVVFVLQICVIQYALSQETDTPTQTNMNQFRTNNRNTQVEALESGSAIGTATKVAVVPNQQNNYGAHAMPSSNDFLLTNLGLSKTVIPRTAKNGFRTTQLEGQITTEASGLVKDTLKKVPSVPKTPVNPYRHLMVNNNGYINPDMANIALGIGSSRQAVNGAGNTRLEGLESRLASNGAGMPSHKFNGAGMPKIAQEGFGTGTVGTNGELPMMWRDTISAQSIGVSCLNGNAVVAEELALGRALGAGSLVYPGNNVYGLAGNSFTPSNGGGFMVNSFSPISPTGVTVISENAIEGALAVNGELPFLGAVAVEGALQSTGAGGINYGCGSGIVGIVSEGVTPVAPTGPYGIAPGSRAYGPSLPGYGAPNFGLNGLPAPSCGYNGVLGY</sequence>
<dbReference type="Proteomes" id="UP000648187">
    <property type="component" value="Unassembled WGS sequence"/>
</dbReference>